<dbReference type="SUPFAM" id="SSF56112">
    <property type="entry name" value="Protein kinase-like (PK-like)"/>
    <property type="match status" value="1"/>
</dbReference>
<evidence type="ECO:0000256" key="2">
    <source>
        <dbReference type="ARBA" id="ARBA00004906"/>
    </source>
</evidence>
<evidence type="ECO:0000256" key="1">
    <source>
        <dbReference type="ARBA" id="ARBA00000900"/>
    </source>
</evidence>
<dbReference type="PROSITE" id="PS00107">
    <property type="entry name" value="PROTEIN_KINASE_ATP"/>
    <property type="match status" value="1"/>
</dbReference>
<dbReference type="Gene3D" id="3.40.50.620">
    <property type="entry name" value="HUPs"/>
    <property type="match status" value="1"/>
</dbReference>
<evidence type="ECO:0000256" key="5">
    <source>
        <dbReference type="ARBA" id="ARBA00022741"/>
    </source>
</evidence>
<dbReference type="EC" id="2.3.2.27" evidence="3"/>
<dbReference type="AlphaFoldDB" id="A0ABC8XX35"/>
<keyword evidence="5 9" id="KW-0547">Nucleotide-binding</keyword>
<gene>
    <name evidence="14" type="ORF">URODEC1_LOCUS27455</name>
</gene>
<evidence type="ECO:0000256" key="10">
    <source>
        <dbReference type="SAM" id="Coils"/>
    </source>
</evidence>
<feature type="region of interest" description="Disordered" evidence="11">
    <location>
        <begin position="324"/>
        <end position="359"/>
    </location>
</feature>
<reference evidence="15" key="1">
    <citation type="submission" date="2024-06" db="EMBL/GenBank/DDBJ databases">
        <authorList>
            <person name="Ryan C."/>
        </authorList>
    </citation>
    <scope>NUCLEOTIDE SEQUENCE [LARGE SCALE GENOMIC DNA]</scope>
</reference>
<comment type="pathway">
    <text evidence="2">Protein modification; protein ubiquitination.</text>
</comment>
<dbReference type="GO" id="GO:0016301">
    <property type="term" value="F:kinase activity"/>
    <property type="evidence" value="ECO:0007669"/>
    <property type="project" value="UniProtKB-KW"/>
</dbReference>
<evidence type="ECO:0000259" key="13">
    <source>
        <dbReference type="PROSITE" id="PS51698"/>
    </source>
</evidence>
<evidence type="ECO:0000259" key="12">
    <source>
        <dbReference type="PROSITE" id="PS50011"/>
    </source>
</evidence>
<protein>
    <recommendedName>
        <fullName evidence="3">RING-type E3 ubiquitin transferase</fullName>
        <ecNumber evidence="3">2.3.2.27</ecNumber>
    </recommendedName>
</protein>
<dbReference type="InterPro" id="IPR003613">
    <property type="entry name" value="Ubox_domain"/>
</dbReference>
<keyword evidence="6" id="KW-0418">Kinase</keyword>
<feature type="compositionally biased region" description="Polar residues" evidence="11">
    <location>
        <begin position="333"/>
        <end position="359"/>
    </location>
</feature>
<evidence type="ECO:0000256" key="6">
    <source>
        <dbReference type="ARBA" id="ARBA00022777"/>
    </source>
</evidence>
<dbReference type="Gene3D" id="1.10.510.10">
    <property type="entry name" value="Transferase(Phosphotransferase) domain 1"/>
    <property type="match status" value="1"/>
</dbReference>
<dbReference type="PROSITE" id="PS51698">
    <property type="entry name" value="U_BOX"/>
    <property type="match status" value="1"/>
</dbReference>
<dbReference type="PANTHER" id="PTHR45647">
    <property type="entry name" value="OS02G0152300 PROTEIN"/>
    <property type="match status" value="1"/>
</dbReference>
<dbReference type="InterPro" id="IPR008271">
    <property type="entry name" value="Ser/Thr_kinase_AS"/>
</dbReference>
<keyword evidence="7" id="KW-0833">Ubl conjugation pathway</keyword>
<keyword evidence="15" id="KW-1185">Reference proteome</keyword>
<keyword evidence="8 9" id="KW-0067">ATP-binding</keyword>
<dbReference type="InterPro" id="IPR014729">
    <property type="entry name" value="Rossmann-like_a/b/a_fold"/>
</dbReference>
<dbReference type="PROSITE" id="PS00108">
    <property type="entry name" value="PROTEIN_KINASE_ST"/>
    <property type="match status" value="1"/>
</dbReference>
<feature type="coiled-coil region" evidence="10">
    <location>
        <begin position="514"/>
        <end position="541"/>
    </location>
</feature>
<evidence type="ECO:0000256" key="3">
    <source>
        <dbReference type="ARBA" id="ARBA00012483"/>
    </source>
</evidence>
<dbReference type="GO" id="GO:0061630">
    <property type="term" value="F:ubiquitin protein ligase activity"/>
    <property type="evidence" value="ECO:0007669"/>
    <property type="project" value="UniProtKB-EC"/>
</dbReference>
<name>A0ABC8XX35_9POAL</name>
<evidence type="ECO:0000256" key="4">
    <source>
        <dbReference type="ARBA" id="ARBA00022679"/>
    </source>
</evidence>
<feature type="domain" description="Protein kinase" evidence="12">
    <location>
        <begin position="569"/>
        <end position="836"/>
    </location>
</feature>
<organism evidence="14 15">
    <name type="scientific">Urochloa decumbens</name>
    <dbReference type="NCBI Taxonomy" id="240449"/>
    <lineage>
        <taxon>Eukaryota</taxon>
        <taxon>Viridiplantae</taxon>
        <taxon>Streptophyta</taxon>
        <taxon>Embryophyta</taxon>
        <taxon>Tracheophyta</taxon>
        <taxon>Spermatophyta</taxon>
        <taxon>Magnoliopsida</taxon>
        <taxon>Liliopsida</taxon>
        <taxon>Poales</taxon>
        <taxon>Poaceae</taxon>
        <taxon>PACMAD clade</taxon>
        <taxon>Panicoideae</taxon>
        <taxon>Panicodae</taxon>
        <taxon>Paniceae</taxon>
        <taxon>Melinidinae</taxon>
        <taxon>Urochloa</taxon>
    </lineage>
</organism>
<comment type="catalytic activity">
    <reaction evidence="1">
        <text>S-ubiquitinyl-[E2 ubiquitin-conjugating enzyme]-L-cysteine + [acceptor protein]-L-lysine = [E2 ubiquitin-conjugating enzyme]-L-cysteine + N(6)-ubiquitinyl-[acceptor protein]-L-lysine.</text>
        <dbReference type="EC" id="2.3.2.27"/>
    </reaction>
</comment>
<evidence type="ECO:0000256" key="8">
    <source>
        <dbReference type="ARBA" id="ARBA00022840"/>
    </source>
</evidence>
<feature type="coiled-coil region" evidence="10">
    <location>
        <begin position="458"/>
        <end position="485"/>
    </location>
</feature>
<feature type="domain" description="U-box" evidence="13">
    <location>
        <begin position="852"/>
        <end position="926"/>
    </location>
</feature>
<evidence type="ECO:0000313" key="14">
    <source>
        <dbReference type="EMBL" id="CAL4932148.1"/>
    </source>
</evidence>
<sequence>MDAWEDGGCVGVGGGAESFSSSTGGAPTAEIFEEQAAGLDEEDEGEGEEKVFVAVPGQHKSGRSLLAWALRHVAAVAGAAVVVAHVHVPAQMIPMSTCSRSRFASLPRCSGSRGVVPSPSDRARVARKFHVSKLRPEQVSAYRQYEREKVEKHMDEYIHQCSKMKVKCEKLVIENDNVAKGVIELVSVHGVRKLIMGAAADKHYSRKMKMPKSKTALSVLQKADTSCKIWFVCKEHLIYTREAGVPESRNSATPPASKTLVSTLSERGVQPNGYVSNAVDCHVQRSMSEKAVPASVRTSLRLPSRLSVRTTRSRRNIEDDIANSWDSVPGRSFPSSHQASSTVTDEGFSDSSSFSTPRHNASEILPSVHVGCDLQNPASYHEQDVMNSNTDIFDKLEEGFSQAEKHQKQAFDKSVRRQREDEEPILFHQMANNFEDASSYEANQRKDVNEALANANSVIELKQEMDALKKDRDDIIDKLVKMSEQKATLDQRVDEYGGIVRNLEDRLAASKSLIHSQKLEYEKLKHERDNALKDADELRKEKEKTVLCPSLTWNTEFSLSELQLATQNFSDTMKVGEGGFGRVYRGFLRNAIVAIKMLCSDNLQGQSQFRQEVVVLSRVRHPNLVTLMGSCSEALGLVYEFLPNGSLEDRLACENNTPPLTWQVRTRIIGEICSALVFLHSTKPHPVIHGDLKPANILLDANLVSKLSDFGISCLLVKSSTMSTSLYQTTNPRGTFSYMDPEFLTTGELTARSDIYSFGIVILQLVTGKPALGIGRAVEDALEKDELEFLVDQSAGEWPFVQAKKLMLLGLQCAELSRRRRPYRMSDVWCVIEPLVKTASLSAKPKSSVESRTPFCFLCPISQEVMRNPHIAADGYTYEAEFIKGWLHSGRSTSPMTKLPLAHHHLIPNLALRSAIQEHFKQQQQQKQPS</sequence>
<keyword evidence="4" id="KW-0808">Transferase</keyword>
<dbReference type="Proteomes" id="UP001497457">
    <property type="component" value="Chromosome 15b"/>
</dbReference>
<dbReference type="SMART" id="SM00220">
    <property type="entry name" value="S_TKc"/>
    <property type="match status" value="1"/>
</dbReference>
<evidence type="ECO:0000313" key="15">
    <source>
        <dbReference type="Proteomes" id="UP001497457"/>
    </source>
</evidence>
<accession>A0ABC8XX35</accession>
<keyword evidence="10" id="KW-0175">Coiled coil</keyword>
<dbReference type="EMBL" id="OZ075125">
    <property type="protein sequence ID" value="CAL4932148.1"/>
    <property type="molecule type" value="Genomic_DNA"/>
</dbReference>
<dbReference type="InterPro" id="IPR000719">
    <property type="entry name" value="Prot_kinase_dom"/>
</dbReference>
<dbReference type="GO" id="GO:0005524">
    <property type="term" value="F:ATP binding"/>
    <property type="evidence" value="ECO:0007669"/>
    <property type="project" value="UniProtKB-UniRule"/>
</dbReference>
<dbReference type="Gene3D" id="3.30.40.10">
    <property type="entry name" value="Zinc/RING finger domain, C3HC4 (zinc finger)"/>
    <property type="match status" value="1"/>
</dbReference>
<dbReference type="Pfam" id="PF00069">
    <property type="entry name" value="Pkinase"/>
    <property type="match status" value="1"/>
</dbReference>
<dbReference type="PROSITE" id="PS50011">
    <property type="entry name" value="PROTEIN_KINASE_DOM"/>
    <property type="match status" value="1"/>
</dbReference>
<reference evidence="14 15" key="2">
    <citation type="submission" date="2024-10" db="EMBL/GenBank/DDBJ databases">
        <authorList>
            <person name="Ryan C."/>
        </authorList>
    </citation>
    <scope>NUCLEOTIDE SEQUENCE [LARGE SCALE GENOMIC DNA]</scope>
</reference>
<feature type="binding site" evidence="9">
    <location>
        <position position="596"/>
    </location>
    <ligand>
        <name>ATP</name>
        <dbReference type="ChEBI" id="CHEBI:30616"/>
    </ligand>
</feature>
<evidence type="ECO:0000256" key="9">
    <source>
        <dbReference type="PROSITE-ProRule" id="PRU10141"/>
    </source>
</evidence>
<dbReference type="InterPro" id="IPR051348">
    <property type="entry name" value="U-box_ubiquitin_ligases"/>
</dbReference>
<dbReference type="InterPro" id="IPR013083">
    <property type="entry name" value="Znf_RING/FYVE/PHD"/>
</dbReference>
<proteinExistence type="predicted"/>
<dbReference type="GO" id="GO:0016567">
    <property type="term" value="P:protein ubiquitination"/>
    <property type="evidence" value="ECO:0007669"/>
    <property type="project" value="UniProtKB-ARBA"/>
</dbReference>
<dbReference type="CDD" id="cd16655">
    <property type="entry name" value="RING-Ubox_WDSUB1-like"/>
    <property type="match status" value="1"/>
</dbReference>
<dbReference type="InterPro" id="IPR017441">
    <property type="entry name" value="Protein_kinase_ATP_BS"/>
</dbReference>
<dbReference type="InterPro" id="IPR011009">
    <property type="entry name" value="Kinase-like_dom_sf"/>
</dbReference>
<dbReference type="SUPFAM" id="SSF57850">
    <property type="entry name" value="RING/U-box"/>
    <property type="match status" value="1"/>
</dbReference>
<dbReference type="SMART" id="SM00504">
    <property type="entry name" value="Ubox"/>
    <property type="match status" value="1"/>
</dbReference>
<dbReference type="Pfam" id="PF04564">
    <property type="entry name" value="U-box"/>
    <property type="match status" value="1"/>
</dbReference>
<dbReference type="Gene3D" id="3.30.200.20">
    <property type="entry name" value="Phosphorylase Kinase, domain 1"/>
    <property type="match status" value="1"/>
</dbReference>
<evidence type="ECO:0000256" key="7">
    <source>
        <dbReference type="ARBA" id="ARBA00022786"/>
    </source>
</evidence>
<evidence type="ECO:0000256" key="11">
    <source>
        <dbReference type="SAM" id="MobiDB-lite"/>
    </source>
</evidence>
<dbReference type="PANTHER" id="PTHR45647:SF102">
    <property type="entry name" value="OS10G0548700 PROTEIN"/>
    <property type="match status" value="1"/>
</dbReference>
<dbReference type="CDD" id="cd01989">
    <property type="entry name" value="USP_STK_Ubox_N"/>
    <property type="match status" value="1"/>
</dbReference>